<dbReference type="AlphaFoldDB" id="A0A7C9QS50"/>
<evidence type="ECO:0000313" key="7">
    <source>
        <dbReference type="EMBL" id="NFV79243.1"/>
    </source>
</evidence>
<dbReference type="PROSITE" id="PS51352">
    <property type="entry name" value="THIOREDOXIN_2"/>
    <property type="match status" value="1"/>
</dbReference>
<evidence type="ECO:0000256" key="2">
    <source>
        <dbReference type="ARBA" id="ARBA00023002"/>
    </source>
</evidence>
<sequence>MIRKSFAAFGALLLGLAVAVPAARAQEDQTSFNKQQTEDIRKIVQVYLMEHPEVIGDAIEALREKMRAQAEVEAQKAIEARKDEIFNAKDDPTVGNAKGDVVVVEFFDYNCPYCKVVLDPMLEAVKADEKSRVVFKEMPILSEDSVTAARVALAAKKQGKYEEVHRAFMKFRGKLDEKTIFRLAGEAGANVDQIKKEMMAPEIAAQLKKNVELAHALDISSTPSFIVAGAGGQAARTLSGAVEGQVFSQLIKITRNGGKLQ</sequence>
<keyword evidence="4" id="KW-0676">Redox-active center</keyword>
<dbReference type="CDD" id="cd03023">
    <property type="entry name" value="DsbA_Com1_like"/>
    <property type="match status" value="1"/>
</dbReference>
<dbReference type="InterPro" id="IPR041205">
    <property type="entry name" value="ScsC_N"/>
</dbReference>
<keyword evidence="3" id="KW-1015">Disulfide bond</keyword>
<name>A0A7C9QS50_9PROT</name>
<accession>A0A7C9QS50</accession>
<keyword evidence="2" id="KW-0560">Oxidoreductase</keyword>
<evidence type="ECO:0000256" key="1">
    <source>
        <dbReference type="ARBA" id="ARBA00022729"/>
    </source>
</evidence>
<feature type="signal peptide" evidence="5">
    <location>
        <begin position="1"/>
        <end position="25"/>
    </location>
</feature>
<dbReference type="Pfam" id="PF01323">
    <property type="entry name" value="DSBA"/>
    <property type="match status" value="1"/>
</dbReference>
<feature type="chain" id="PRO_5028903603" evidence="5">
    <location>
        <begin position="26"/>
        <end position="261"/>
    </location>
</feature>
<evidence type="ECO:0000313" key="8">
    <source>
        <dbReference type="Proteomes" id="UP000480684"/>
    </source>
</evidence>
<keyword evidence="8" id="KW-1185">Reference proteome</keyword>
<dbReference type="PROSITE" id="PS00194">
    <property type="entry name" value="THIOREDOXIN_1"/>
    <property type="match status" value="1"/>
</dbReference>
<dbReference type="InterPro" id="IPR017937">
    <property type="entry name" value="Thioredoxin_CS"/>
</dbReference>
<evidence type="ECO:0000256" key="5">
    <source>
        <dbReference type="SAM" id="SignalP"/>
    </source>
</evidence>
<comment type="caution">
    <text evidence="7">The sequence shown here is derived from an EMBL/GenBank/DDBJ whole genome shotgun (WGS) entry which is preliminary data.</text>
</comment>
<evidence type="ECO:0000259" key="6">
    <source>
        <dbReference type="PROSITE" id="PS51352"/>
    </source>
</evidence>
<dbReference type="Gene3D" id="3.40.30.10">
    <property type="entry name" value="Glutaredoxin"/>
    <property type="match status" value="1"/>
</dbReference>
<gene>
    <name evidence="7" type="ORF">G4223_03865</name>
</gene>
<dbReference type="RefSeq" id="WP_163675263.1">
    <property type="nucleotide sequence ID" value="NZ_JAAIYP010000026.1"/>
</dbReference>
<dbReference type="EMBL" id="JAAIYP010000026">
    <property type="protein sequence ID" value="NFV79243.1"/>
    <property type="molecule type" value="Genomic_DNA"/>
</dbReference>
<dbReference type="SUPFAM" id="SSF52833">
    <property type="entry name" value="Thioredoxin-like"/>
    <property type="match status" value="1"/>
</dbReference>
<feature type="domain" description="Thioredoxin" evidence="6">
    <location>
        <begin position="66"/>
        <end position="204"/>
    </location>
</feature>
<dbReference type="PANTHER" id="PTHR13887:SF14">
    <property type="entry name" value="DISULFIDE BOND FORMATION PROTEIN D"/>
    <property type="match status" value="1"/>
</dbReference>
<dbReference type="InterPro" id="IPR036249">
    <property type="entry name" value="Thioredoxin-like_sf"/>
</dbReference>
<proteinExistence type="predicted"/>
<dbReference type="InterPro" id="IPR001853">
    <property type="entry name" value="DSBA-like_thioredoxin_dom"/>
</dbReference>
<dbReference type="GO" id="GO:0015036">
    <property type="term" value="F:disulfide oxidoreductase activity"/>
    <property type="evidence" value="ECO:0007669"/>
    <property type="project" value="UniProtKB-ARBA"/>
</dbReference>
<dbReference type="Proteomes" id="UP000480684">
    <property type="component" value="Unassembled WGS sequence"/>
</dbReference>
<dbReference type="Pfam" id="PF18312">
    <property type="entry name" value="ScsC_N"/>
    <property type="match status" value="1"/>
</dbReference>
<evidence type="ECO:0000256" key="4">
    <source>
        <dbReference type="ARBA" id="ARBA00023284"/>
    </source>
</evidence>
<evidence type="ECO:0000256" key="3">
    <source>
        <dbReference type="ARBA" id="ARBA00023157"/>
    </source>
</evidence>
<reference evidence="7 8" key="1">
    <citation type="submission" date="2020-02" db="EMBL/GenBank/DDBJ databases">
        <authorList>
            <person name="Dziuba M."/>
            <person name="Kuznetsov B."/>
            <person name="Mardanov A."/>
            <person name="Ravin N."/>
            <person name="Grouzdev D."/>
        </authorList>
    </citation>
    <scope>NUCLEOTIDE SEQUENCE [LARGE SCALE GENOMIC DNA]</scope>
    <source>
        <strain evidence="7 8">SpK</strain>
    </source>
</reference>
<dbReference type="InterPro" id="IPR013766">
    <property type="entry name" value="Thioredoxin_domain"/>
</dbReference>
<dbReference type="PANTHER" id="PTHR13887">
    <property type="entry name" value="GLUTATHIONE S-TRANSFERASE KAPPA"/>
    <property type="match status" value="1"/>
</dbReference>
<protein>
    <submittedName>
        <fullName evidence="7">DsbA family protein</fullName>
    </submittedName>
</protein>
<keyword evidence="1 5" id="KW-0732">Signal</keyword>
<organism evidence="7 8">
    <name type="scientific">Magnetospirillum aberrantis SpK</name>
    <dbReference type="NCBI Taxonomy" id="908842"/>
    <lineage>
        <taxon>Bacteria</taxon>
        <taxon>Pseudomonadati</taxon>
        <taxon>Pseudomonadota</taxon>
        <taxon>Alphaproteobacteria</taxon>
        <taxon>Rhodospirillales</taxon>
        <taxon>Rhodospirillaceae</taxon>
        <taxon>Magnetospirillum</taxon>
    </lineage>
</organism>